<evidence type="ECO:0000259" key="7">
    <source>
        <dbReference type="Pfam" id="PF01266"/>
    </source>
</evidence>
<evidence type="ECO:0000313" key="9">
    <source>
        <dbReference type="Proteomes" id="UP000323161"/>
    </source>
</evidence>
<comment type="caution">
    <text evidence="8">The sequence shown here is derived from an EMBL/GenBank/DDBJ whole genome shotgun (WGS) entry which is preliminary data.</text>
</comment>
<evidence type="ECO:0000256" key="3">
    <source>
        <dbReference type="ARBA" id="ARBA00022827"/>
    </source>
</evidence>
<keyword evidence="6" id="KW-0812">Transmembrane</keyword>
<comment type="similarity">
    <text evidence="5">Belongs to the L2HGDH family.</text>
</comment>
<dbReference type="Gene3D" id="3.30.9.10">
    <property type="entry name" value="D-Amino Acid Oxidase, subunit A, domain 2"/>
    <property type="match status" value="1"/>
</dbReference>
<dbReference type="Gene3D" id="3.50.50.60">
    <property type="entry name" value="FAD/NAD(P)-binding domain"/>
    <property type="match status" value="1"/>
</dbReference>
<dbReference type="PANTHER" id="PTHR43104:SF4">
    <property type="entry name" value="L-2-HYDROXYGLUTARATE DEHYDROGENASE, MITOCHONDRIAL"/>
    <property type="match status" value="1"/>
</dbReference>
<keyword evidence="6" id="KW-1133">Transmembrane helix</keyword>
<protein>
    <submittedName>
        <fullName evidence="8">NAD(P)/FAD-dependent oxidoreductase</fullName>
    </submittedName>
</protein>
<keyword evidence="6" id="KW-0472">Membrane</keyword>
<dbReference type="Pfam" id="PF01266">
    <property type="entry name" value="DAO"/>
    <property type="match status" value="1"/>
</dbReference>
<keyword evidence="3" id="KW-0274">FAD</keyword>
<evidence type="ECO:0000256" key="2">
    <source>
        <dbReference type="ARBA" id="ARBA00022630"/>
    </source>
</evidence>
<reference evidence="8 9" key="1">
    <citation type="submission" date="2019-08" db="EMBL/GenBank/DDBJ databases">
        <title>Marinobacter ZYF650 sp. nov., a marine bacterium isolated from seawater of the Mariana trench.</title>
        <authorList>
            <person name="Ahmad W."/>
        </authorList>
    </citation>
    <scope>NUCLEOTIDE SEQUENCE [LARGE SCALE GENOMIC DNA]</scope>
    <source>
        <strain evidence="8 9">ZYF650</strain>
    </source>
</reference>
<dbReference type="InterPro" id="IPR006076">
    <property type="entry name" value="FAD-dep_OxRdtase"/>
</dbReference>
<keyword evidence="9" id="KW-1185">Reference proteome</keyword>
<dbReference type="RefSeq" id="WP_149599067.1">
    <property type="nucleotide sequence ID" value="NZ_VTUU01000001.1"/>
</dbReference>
<dbReference type="GO" id="GO:0047545">
    <property type="term" value="F:(S)-2-hydroxyglutarate dehydrogenase activity"/>
    <property type="evidence" value="ECO:0007669"/>
    <property type="project" value="TreeGrafter"/>
</dbReference>
<organism evidence="8 9">
    <name type="scientific">Marinobacter salinexigens</name>
    <dbReference type="NCBI Taxonomy" id="2919747"/>
    <lineage>
        <taxon>Bacteria</taxon>
        <taxon>Pseudomonadati</taxon>
        <taxon>Pseudomonadota</taxon>
        <taxon>Gammaproteobacteria</taxon>
        <taxon>Pseudomonadales</taxon>
        <taxon>Marinobacteraceae</taxon>
        <taxon>Marinobacter</taxon>
    </lineage>
</organism>
<gene>
    <name evidence="8" type="ORF">FWJ25_04065</name>
</gene>
<feature type="transmembrane region" description="Helical" evidence="6">
    <location>
        <begin position="12"/>
        <end position="33"/>
    </location>
</feature>
<dbReference type="SUPFAM" id="SSF51905">
    <property type="entry name" value="FAD/NAD(P)-binding domain"/>
    <property type="match status" value="1"/>
</dbReference>
<sequence length="375" mass="40125">MTREETVPGDVLLAQTVVIGAGVVGLAVARTLAQRGQEVLVLEAGPRFGEGTSSRNSEVIHAGIYYPAGSLKARMCVEGRQRLYDYCERRKVGYRRCGKWIIGSGESQRVVLEGIRKKAAGNGVHLEFRNQKAVEAQLPGVHAVAGLWSAETGIVDSHGLMLSLLGELHDAGGQFVCEAPVVAASTGREGHRLSIGGRAPCTLIARRVVNCAGLGAVRIAQVWEGLPERRTPQQWLAKGVYFSYSGRHPFSTLVYPVPEPGGLGIHLTLDLAGQARFGPDVEWIESENYHVDPVRSVAFAEAVGQWWPGLDAGRLQPAYAGIRPKLCGPGEGPADFRIDGQEEHGVEGLVNLFGIESPGLTSCLAIAELVAAKLD</sequence>
<comment type="cofactor">
    <cofactor evidence="1">
        <name>FAD</name>
        <dbReference type="ChEBI" id="CHEBI:57692"/>
    </cofactor>
</comment>
<evidence type="ECO:0000313" key="8">
    <source>
        <dbReference type="EMBL" id="KAA1176441.1"/>
    </source>
</evidence>
<evidence type="ECO:0000256" key="6">
    <source>
        <dbReference type="SAM" id="Phobius"/>
    </source>
</evidence>
<feature type="domain" description="FAD dependent oxidoreductase" evidence="7">
    <location>
        <begin position="17"/>
        <end position="372"/>
    </location>
</feature>
<evidence type="ECO:0000256" key="5">
    <source>
        <dbReference type="ARBA" id="ARBA00037941"/>
    </source>
</evidence>
<dbReference type="PANTHER" id="PTHR43104">
    <property type="entry name" value="L-2-HYDROXYGLUTARATE DEHYDROGENASE, MITOCHONDRIAL"/>
    <property type="match status" value="1"/>
</dbReference>
<keyword evidence="4" id="KW-0560">Oxidoreductase</keyword>
<keyword evidence="2" id="KW-0285">Flavoprotein</keyword>
<accession>A0A5B0VR87</accession>
<evidence type="ECO:0000256" key="1">
    <source>
        <dbReference type="ARBA" id="ARBA00001974"/>
    </source>
</evidence>
<dbReference type="Proteomes" id="UP000323161">
    <property type="component" value="Unassembled WGS sequence"/>
</dbReference>
<dbReference type="InterPro" id="IPR036188">
    <property type="entry name" value="FAD/NAD-bd_sf"/>
</dbReference>
<name>A0A5B0VR87_9GAMM</name>
<dbReference type="AlphaFoldDB" id="A0A5B0VR87"/>
<proteinExistence type="inferred from homology"/>
<dbReference type="EMBL" id="VTUU01000001">
    <property type="protein sequence ID" value="KAA1176441.1"/>
    <property type="molecule type" value="Genomic_DNA"/>
</dbReference>
<evidence type="ECO:0000256" key="4">
    <source>
        <dbReference type="ARBA" id="ARBA00023002"/>
    </source>
</evidence>